<accession>A0A4Q0VDB6</accession>
<evidence type="ECO:0000313" key="4">
    <source>
        <dbReference type="Proteomes" id="UP000290921"/>
    </source>
</evidence>
<evidence type="ECO:0000313" key="5">
    <source>
        <dbReference type="Proteomes" id="UP001321763"/>
    </source>
</evidence>
<dbReference type="Pfam" id="PF12986">
    <property type="entry name" value="DUF3870"/>
    <property type="match status" value="1"/>
</dbReference>
<reference evidence="2 5" key="2">
    <citation type="submission" date="2022-09" db="EMBL/GenBank/DDBJ databases">
        <title>complete genome sequences of Clostridium tetani str. KHSU-234311-028 isolated from soil.</title>
        <authorList>
            <person name="Sekizuka T."/>
            <person name="Shitada C."/>
            <person name="Takahashi M."/>
            <person name="Kuroda M."/>
        </authorList>
    </citation>
    <scope>NUCLEOTIDE SEQUENCE [LARGE SCALE GENOMIC DNA]</scope>
    <source>
        <strain evidence="2 5">KHSU-234311-028</strain>
    </source>
</reference>
<reference evidence="3 4" key="1">
    <citation type="submission" date="2018-06" db="EMBL/GenBank/DDBJ databases">
        <title>Genome conservation of Clostridium tetani.</title>
        <authorList>
            <person name="Bruggemann H."/>
            <person name="Popoff M.R."/>
        </authorList>
    </citation>
    <scope>NUCLEOTIDE SEQUENCE [LARGE SCALE GENOMIC DNA]</scope>
    <source>
        <strain evidence="3 4">2017.061</strain>
    </source>
</reference>
<evidence type="ECO:0000259" key="1">
    <source>
        <dbReference type="Pfam" id="PF12986"/>
    </source>
</evidence>
<dbReference type="InterPro" id="IPR024617">
    <property type="entry name" value="DUF3870"/>
</dbReference>
<protein>
    <recommendedName>
        <fullName evidence="1">DUF3870 domain-containing protein</fullName>
    </recommendedName>
</protein>
<evidence type="ECO:0000313" key="3">
    <source>
        <dbReference type="EMBL" id="RXI48662.1"/>
    </source>
</evidence>
<dbReference type="EMBL" id="AP026818">
    <property type="protein sequence ID" value="BDR79846.1"/>
    <property type="molecule type" value="Genomic_DNA"/>
</dbReference>
<dbReference type="Proteomes" id="UP000290921">
    <property type="component" value="Unassembled WGS sequence"/>
</dbReference>
<evidence type="ECO:0000313" key="2">
    <source>
        <dbReference type="EMBL" id="BDR79846.1"/>
    </source>
</evidence>
<dbReference type="EMBL" id="QMAP01000006">
    <property type="protein sequence ID" value="RXI48662.1"/>
    <property type="molecule type" value="Genomic_DNA"/>
</dbReference>
<feature type="domain" description="DUF3870" evidence="1">
    <location>
        <begin position="9"/>
        <end position="102"/>
    </location>
</feature>
<gene>
    <name evidence="3" type="ORF">DP130_08000</name>
    <name evidence="2" type="ORF">K234311028_00920</name>
</gene>
<proteinExistence type="predicted"/>
<dbReference type="AlphaFoldDB" id="A0A4Q0VDB6"/>
<organism evidence="3 4">
    <name type="scientific">Clostridium tetani</name>
    <dbReference type="NCBI Taxonomy" id="1513"/>
    <lineage>
        <taxon>Bacteria</taxon>
        <taxon>Bacillati</taxon>
        <taxon>Bacillota</taxon>
        <taxon>Clostridia</taxon>
        <taxon>Eubacteriales</taxon>
        <taxon>Clostridiaceae</taxon>
        <taxon>Clostridium</taxon>
    </lineage>
</organism>
<dbReference type="RefSeq" id="WP_129030439.1">
    <property type="nucleotide sequence ID" value="NZ_AP026806.1"/>
</dbReference>
<name>A0A4Q0VDB6_CLOTA</name>
<sequence>MIYDKNTIYVTGMSKSNNMDPITKMYNSFFIGLILDRNTDIIVDVTCNAISDITNDFIKTILVDKNLVEDLNKIILEINERFLGTSQKALIVALKDCFNKYEIYKRKK</sequence>
<dbReference type="Proteomes" id="UP001321763">
    <property type="component" value="Chromosome"/>
</dbReference>